<feature type="region of interest" description="Disordered" evidence="1">
    <location>
        <begin position="80"/>
        <end position="166"/>
    </location>
</feature>
<evidence type="ECO:0000313" key="2">
    <source>
        <dbReference type="EMBL" id="VDN13481.1"/>
    </source>
</evidence>
<protein>
    <submittedName>
        <fullName evidence="2">Uncharacterized protein</fullName>
    </submittedName>
</protein>
<dbReference type="OrthoDB" id="756206at2759"/>
<evidence type="ECO:0000313" key="3">
    <source>
        <dbReference type="Proteomes" id="UP000281553"/>
    </source>
</evidence>
<name>A0A3P7M5M0_DIBLA</name>
<gene>
    <name evidence="2" type="ORF">DILT_LOCUS9312</name>
</gene>
<evidence type="ECO:0000256" key="1">
    <source>
        <dbReference type="SAM" id="MobiDB-lite"/>
    </source>
</evidence>
<accession>A0A3P7M5M0</accession>
<dbReference type="Proteomes" id="UP000281553">
    <property type="component" value="Unassembled WGS sequence"/>
</dbReference>
<organism evidence="2 3">
    <name type="scientific">Dibothriocephalus latus</name>
    <name type="common">Fish tapeworm</name>
    <name type="synonym">Diphyllobothrium latum</name>
    <dbReference type="NCBI Taxonomy" id="60516"/>
    <lineage>
        <taxon>Eukaryota</taxon>
        <taxon>Metazoa</taxon>
        <taxon>Spiralia</taxon>
        <taxon>Lophotrochozoa</taxon>
        <taxon>Platyhelminthes</taxon>
        <taxon>Cestoda</taxon>
        <taxon>Eucestoda</taxon>
        <taxon>Diphyllobothriidea</taxon>
        <taxon>Diphyllobothriidae</taxon>
        <taxon>Dibothriocephalus</taxon>
    </lineage>
</organism>
<reference evidence="2 3" key="1">
    <citation type="submission" date="2018-11" db="EMBL/GenBank/DDBJ databases">
        <authorList>
            <consortium name="Pathogen Informatics"/>
        </authorList>
    </citation>
    <scope>NUCLEOTIDE SEQUENCE [LARGE SCALE GENOMIC DNA]</scope>
</reference>
<feature type="compositionally biased region" description="Polar residues" evidence="1">
    <location>
        <begin position="109"/>
        <end position="134"/>
    </location>
</feature>
<sequence>MADLEDYFLYYHTGDILFGPSPRNSLLRDSLLTGVESVVSGCRGGTRTSERVSTARREECSHLAEKVKKLKAQLVQARENRLQRRNKATGGATTSSVETAAEMKREQDTNNSLSGHEKMTSGQASSPTATSTKVASPILPKLSAPPATPYLRSSRHSLQRPYTSSVDLSPRLATVGAGDRCPDNTGVCTPSVRRSFDLLRPRGTAPPSISKVSNNLSVAPAPAPATSLLRPPSTTLTVSRKPSGVSCFTRTLDEIASKKLHNFSHRGDSDYSFEV</sequence>
<proteinExistence type="predicted"/>
<dbReference type="EMBL" id="UYRU01056502">
    <property type="protein sequence ID" value="VDN13481.1"/>
    <property type="molecule type" value="Genomic_DNA"/>
</dbReference>
<keyword evidence="3" id="KW-1185">Reference proteome</keyword>
<dbReference type="AlphaFoldDB" id="A0A3P7M5M0"/>